<keyword evidence="8" id="KW-1185">Reference proteome</keyword>
<dbReference type="PROSITE" id="PS50885">
    <property type="entry name" value="HAMP"/>
    <property type="match status" value="1"/>
</dbReference>
<evidence type="ECO:0000313" key="7">
    <source>
        <dbReference type="EMBL" id="KJJ84039.1"/>
    </source>
</evidence>
<dbReference type="SMART" id="SM00283">
    <property type="entry name" value="MA"/>
    <property type="match status" value="1"/>
</dbReference>
<dbReference type="SMART" id="SM00304">
    <property type="entry name" value="HAMP"/>
    <property type="match status" value="1"/>
</dbReference>
<dbReference type="FunFam" id="1.10.287.950:FF:000001">
    <property type="entry name" value="Methyl-accepting chemotaxis sensory transducer"/>
    <property type="match status" value="1"/>
</dbReference>
<dbReference type="Pfam" id="PF00015">
    <property type="entry name" value="MCPsignal"/>
    <property type="match status" value="1"/>
</dbReference>
<evidence type="ECO:0000259" key="5">
    <source>
        <dbReference type="PROSITE" id="PS50111"/>
    </source>
</evidence>
<keyword evidence="2 4" id="KW-0807">Transducer</keyword>
<evidence type="ECO:0000256" key="2">
    <source>
        <dbReference type="ARBA" id="ARBA00023224"/>
    </source>
</evidence>
<evidence type="ECO:0000256" key="4">
    <source>
        <dbReference type="PROSITE-ProRule" id="PRU00284"/>
    </source>
</evidence>
<proteinExistence type="inferred from homology"/>
<name>A0A0F0CPU2_9BACT</name>
<evidence type="ECO:0000259" key="6">
    <source>
        <dbReference type="PROSITE" id="PS50885"/>
    </source>
</evidence>
<evidence type="ECO:0000256" key="3">
    <source>
        <dbReference type="ARBA" id="ARBA00029447"/>
    </source>
</evidence>
<reference evidence="7 8" key="1">
    <citation type="submission" date="2015-02" db="EMBL/GenBank/DDBJ databases">
        <title>Single-cell genomics of uncultivated deep-branching MTB reveals a conserved set of magnetosome genes.</title>
        <authorList>
            <person name="Kolinko S."/>
            <person name="Richter M."/>
            <person name="Glockner F.O."/>
            <person name="Brachmann A."/>
            <person name="Schuler D."/>
        </authorList>
    </citation>
    <scope>NUCLEOTIDE SEQUENCE [LARGE SCALE GENOMIC DNA]</scope>
    <source>
        <strain evidence="7">SKK-01</strain>
    </source>
</reference>
<dbReference type="GO" id="GO:0006935">
    <property type="term" value="P:chemotaxis"/>
    <property type="evidence" value="ECO:0007669"/>
    <property type="project" value="UniProtKB-ARBA"/>
</dbReference>
<organism evidence="7 8">
    <name type="scientific">Candidatus Omnitrophus magneticus</name>
    <dbReference type="NCBI Taxonomy" id="1609969"/>
    <lineage>
        <taxon>Bacteria</taxon>
        <taxon>Pseudomonadati</taxon>
        <taxon>Candidatus Omnitrophota</taxon>
        <taxon>Candidatus Omnitrophus</taxon>
    </lineage>
</organism>
<dbReference type="GO" id="GO:0016020">
    <property type="term" value="C:membrane"/>
    <property type="evidence" value="ECO:0007669"/>
    <property type="project" value="UniProtKB-SubCell"/>
</dbReference>
<dbReference type="CDD" id="cd06225">
    <property type="entry name" value="HAMP"/>
    <property type="match status" value="1"/>
</dbReference>
<dbReference type="Gene3D" id="1.10.287.950">
    <property type="entry name" value="Methyl-accepting chemotaxis protein"/>
    <property type="match status" value="1"/>
</dbReference>
<comment type="subcellular location">
    <subcellularLocation>
        <location evidence="1">Membrane</location>
    </subcellularLocation>
</comment>
<protein>
    <submittedName>
        <fullName evidence="7">Methyl-accepting chemotaxis sensory transducer</fullName>
    </submittedName>
</protein>
<dbReference type="InterPro" id="IPR003660">
    <property type="entry name" value="HAMP_dom"/>
</dbReference>
<feature type="domain" description="HAMP" evidence="6">
    <location>
        <begin position="6"/>
        <end position="58"/>
    </location>
</feature>
<feature type="domain" description="Methyl-accepting transducer" evidence="5">
    <location>
        <begin position="63"/>
        <end position="299"/>
    </location>
</feature>
<dbReference type="InterPro" id="IPR004089">
    <property type="entry name" value="MCPsignal_dom"/>
</dbReference>
<dbReference type="CDD" id="cd11386">
    <property type="entry name" value="MCP_signal"/>
    <property type="match status" value="1"/>
</dbReference>
<evidence type="ECO:0000313" key="8">
    <source>
        <dbReference type="Proteomes" id="UP000033428"/>
    </source>
</evidence>
<comment type="similarity">
    <text evidence="3">Belongs to the methyl-accepting chemotaxis (MCP) protein family.</text>
</comment>
<comment type="caution">
    <text evidence="7">The sequence shown here is derived from an EMBL/GenBank/DDBJ whole genome shotgun (WGS) entry which is preliminary data.</text>
</comment>
<dbReference type="AlphaFoldDB" id="A0A0F0CPU2"/>
<dbReference type="GO" id="GO:0007165">
    <property type="term" value="P:signal transduction"/>
    <property type="evidence" value="ECO:0007669"/>
    <property type="project" value="UniProtKB-KW"/>
</dbReference>
<accession>A0A0F0CPU2</accession>
<dbReference type="PATRIC" id="fig|1609969.3.peg.2221"/>
<dbReference type="SUPFAM" id="SSF58104">
    <property type="entry name" value="Methyl-accepting chemotaxis protein (MCP) signaling domain"/>
    <property type="match status" value="1"/>
</dbReference>
<dbReference type="PROSITE" id="PS50111">
    <property type="entry name" value="CHEMOTAXIS_TRANSDUC_2"/>
    <property type="match status" value="1"/>
</dbReference>
<dbReference type="Gene3D" id="1.20.120.30">
    <property type="entry name" value="Aspartate receptor, ligand-binding domain"/>
    <property type="match status" value="1"/>
</dbReference>
<dbReference type="PANTHER" id="PTHR32089:SF112">
    <property type="entry name" value="LYSOZYME-LIKE PROTEIN-RELATED"/>
    <property type="match status" value="1"/>
</dbReference>
<gene>
    <name evidence="7" type="ORF">OMAG_002088</name>
</gene>
<dbReference type="InterPro" id="IPR025991">
    <property type="entry name" value="Chemoreceptor_zinc-bind_dom"/>
</dbReference>
<dbReference type="PANTHER" id="PTHR32089">
    <property type="entry name" value="METHYL-ACCEPTING CHEMOTAXIS PROTEIN MCPB"/>
    <property type="match status" value="1"/>
</dbReference>
<dbReference type="EMBL" id="JYNY01000412">
    <property type="protein sequence ID" value="KJJ84039.1"/>
    <property type="molecule type" value="Genomic_DNA"/>
</dbReference>
<dbReference type="Proteomes" id="UP000033428">
    <property type="component" value="Unassembled WGS sequence"/>
</dbReference>
<sequence>MSGLTRSITSTISGTLAVMKDVSGGNLSQRVRFRGKDELAVLAGSTNAVLETLNGTVRKILEASLTLTSVMDVLRPIAEKTATGAQEQSDQAAQIATAAEEMSQTIVNISSNAQTAMDTANKTMDIASKGQKVTDGAITMVNNVNSSTEELAAMVSEFSVSVSEISKIITVINDIADQTNLLALNAAIEAARAGEQGRGFAVVADEVRKLAERTIKATDEISNKIAMVNAKSNQTSKSMSEASRRVGEATNYIENVGDSLKSIVDSVYILKDQIGQIATAVNEQSTVAEDVANNIEKTSVVAERMRDISGDMLKEVNEMTSVTESLRDVTAFFKLRGLEAMIFDLAKGDHRVWVNKVAGALRGGERLDPSKLSDHHSCRLGNWYYSDGMRSCGHMSNFRILESHHKKLHTLGKEIVNDINRGNKKKAEKDFTELERASHDVMNVLDKLKGEYNNNQSLIAS</sequence>
<evidence type="ECO:0000256" key="1">
    <source>
        <dbReference type="ARBA" id="ARBA00004370"/>
    </source>
</evidence>
<dbReference type="Pfam" id="PF13682">
    <property type="entry name" value="CZB"/>
    <property type="match status" value="1"/>
</dbReference>